<dbReference type="EMBL" id="JBHUOQ010000001">
    <property type="protein sequence ID" value="MFD2829963.1"/>
    <property type="molecule type" value="Genomic_DNA"/>
</dbReference>
<organism evidence="3 4">
    <name type="scientific">Corticicoccus populi</name>
    <dbReference type="NCBI Taxonomy" id="1812821"/>
    <lineage>
        <taxon>Bacteria</taxon>
        <taxon>Bacillati</taxon>
        <taxon>Bacillota</taxon>
        <taxon>Bacilli</taxon>
        <taxon>Bacillales</taxon>
        <taxon>Staphylococcaceae</taxon>
        <taxon>Corticicoccus</taxon>
    </lineage>
</organism>
<dbReference type="RefSeq" id="WP_377772440.1">
    <property type="nucleotide sequence ID" value="NZ_JBHUOQ010000001.1"/>
</dbReference>
<dbReference type="InterPro" id="IPR011152">
    <property type="entry name" value="Pesterase_MJ0912"/>
</dbReference>
<dbReference type="Pfam" id="PF12850">
    <property type="entry name" value="Metallophos_2"/>
    <property type="match status" value="1"/>
</dbReference>
<evidence type="ECO:0000313" key="3">
    <source>
        <dbReference type="EMBL" id="MFD2829963.1"/>
    </source>
</evidence>
<dbReference type="CDD" id="cd00838">
    <property type="entry name" value="MPP_superfamily"/>
    <property type="match status" value="1"/>
</dbReference>
<dbReference type="PIRSF" id="PIRSF000883">
    <property type="entry name" value="Pesterase_MJ0912"/>
    <property type="match status" value="1"/>
</dbReference>
<proteinExistence type="inferred from homology"/>
<gene>
    <name evidence="3" type="ORF">ACFSX4_05730</name>
</gene>
<keyword evidence="4" id="KW-1185">Reference proteome</keyword>
<name>A0ABW5WXL7_9STAP</name>
<accession>A0ABW5WXL7</accession>
<dbReference type="InterPro" id="IPR029052">
    <property type="entry name" value="Metallo-depent_PP-like"/>
</dbReference>
<dbReference type="InterPro" id="IPR050126">
    <property type="entry name" value="Ap4A_hydrolase"/>
</dbReference>
<dbReference type="PANTHER" id="PTHR42850:SF2">
    <property type="entry name" value="BLL5683 PROTEIN"/>
    <property type="match status" value="1"/>
</dbReference>
<dbReference type="InterPro" id="IPR024654">
    <property type="entry name" value="Calcineurin-like_PHP_lpxH"/>
</dbReference>
<dbReference type="SUPFAM" id="SSF56300">
    <property type="entry name" value="Metallo-dependent phosphatases"/>
    <property type="match status" value="1"/>
</dbReference>
<dbReference type="Proteomes" id="UP001597519">
    <property type="component" value="Unassembled WGS sequence"/>
</dbReference>
<reference evidence="4" key="1">
    <citation type="journal article" date="2019" name="Int. J. Syst. Evol. Microbiol.">
        <title>The Global Catalogue of Microorganisms (GCM) 10K type strain sequencing project: providing services to taxonomists for standard genome sequencing and annotation.</title>
        <authorList>
            <consortium name="The Broad Institute Genomics Platform"/>
            <consortium name="The Broad Institute Genome Sequencing Center for Infectious Disease"/>
            <person name="Wu L."/>
            <person name="Ma J."/>
        </authorList>
    </citation>
    <scope>NUCLEOTIDE SEQUENCE [LARGE SCALE GENOMIC DNA]</scope>
    <source>
        <strain evidence="4">KCTC 33575</strain>
    </source>
</reference>
<evidence type="ECO:0000259" key="2">
    <source>
        <dbReference type="Pfam" id="PF12850"/>
    </source>
</evidence>
<comment type="similarity">
    <text evidence="1">Belongs to the metallophosphoesterase superfamily. YfcE family.</text>
</comment>
<comment type="caution">
    <text evidence="3">The sequence shown here is derived from an EMBL/GenBank/DDBJ whole genome shotgun (WGS) entry which is preliminary data.</text>
</comment>
<sequence>MKFALITDIHGNAPALKEVLKKIDDRKDVDHIYCTGDIIAIGTDTNEVLEMFFDRSDVSMITGNHDEAVLALLKGEPYPKSHAASRKHHEWIASRMERSFIQKMSELPRTMEVTSCGKKILFTHYHMDDKKKDFHISKDPFSSIVSEKDDSIMRLFDGCPQDLICFGHHHPVHCVKNEATIFLNPGALGCHDKPTARYAVVGLNQGEIKIELNEVEYDNRAFLESYDTLQVPEGAFLRQVFHGGQ</sequence>
<dbReference type="PANTHER" id="PTHR42850">
    <property type="entry name" value="METALLOPHOSPHOESTERASE"/>
    <property type="match status" value="1"/>
</dbReference>
<dbReference type="Gene3D" id="3.60.21.10">
    <property type="match status" value="1"/>
</dbReference>
<feature type="domain" description="Calcineurin-like phosphoesterase" evidence="2">
    <location>
        <begin position="1"/>
        <end position="204"/>
    </location>
</feature>
<evidence type="ECO:0000313" key="4">
    <source>
        <dbReference type="Proteomes" id="UP001597519"/>
    </source>
</evidence>
<protein>
    <submittedName>
        <fullName evidence="3">Metallophosphoesterase family protein</fullName>
    </submittedName>
</protein>
<evidence type="ECO:0000256" key="1">
    <source>
        <dbReference type="ARBA" id="ARBA00008950"/>
    </source>
</evidence>